<evidence type="ECO:0000313" key="2">
    <source>
        <dbReference type="EMBL" id="GMI20529.1"/>
    </source>
</evidence>
<feature type="compositionally biased region" description="Pro residues" evidence="1">
    <location>
        <begin position="113"/>
        <end position="132"/>
    </location>
</feature>
<feature type="region of interest" description="Disordered" evidence="1">
    <location>
        <begin position="155"/>
        <end position="192"/>
    </location>
</feature>
<gene>
    <name evidence="2" type="ORF">TeGR_g3982</name>
</gene>
<accession>A0ABQ6M6H9</accession>
<name>A0ABQ6M6H9_9STRA</name>
<comment type="caution">
    <text evidence="2">The sequence shown here is derived from an EMBL/GenBank/DDBJ whole genome shotgun (WGS) entry which is preliminary data.</text>
</comment>
<keyword evidence="3" id="KW-1185">Reference proteome</keyword>
<evidence type="ECO:0000256" key="1">
    <source>
        <dbReference type="SAM" id="MobiDB-lite"/>
    </source>
</evidence>
<organism evidence="2 3">
    <name type="scientific">Tetraparma gracilis</name>
    <dbReference type="NCBI Taxonomy" id="2962635"/>
    <lineage>
        <taxon>Eukaryota</taxon>
        <taxon>Sar</taxon>
        <taxon>Stramenopiles</taxon>
        <taxon>Ochrophyta</taxon>
        <taxon>Bolidophyceae</taxon>
        <taxon>Parmales</taxon>
        <taxon>Triparmaceae</taxon>
        <taxon>Tetraparma</taxon>
    </lineage>
</organism>
<feature type="compositionally biased region" description="Pro residues" evidence="1">
    <location>
        <begin position="156"/>
        <end position="172"/>
    </location>
</feature>
<feature type="region of interest" description="Disordered" evidence="1">
    <location>
        <begin position="89"/>
        <end position="134"/>
    </location>
</feature>
<dbReference type="Proteomes" id="UP001165060">
    <property type="component" value="Unassembled WGS sequence"/>
</dbReference>
<sequence length="306" mass="32641">MLASPPASPPQPPSPPASPTQPPSPSSPPPPLAVGTAVYVPNSHQPNNTFLAHVLLLDEARPAEALVVYAGEREQDAIWVRMATLERVGKKRKRTKPQAPLAQVEPASASPRSPTPPPPKQRRPPPPPPPDLGCPKCRFAARGCAGCRSRAERLHTPPPLSFFPRPRPPPPSASAAPARMSSRRGETPLGPPGLPELLEALRAQPAYETRELTLPAPPSGRRGLVRAAHPRLPANLWVAVGGGGGLHREVLASVDGNEPGEMKEELLGSFAEGTRLVFAVWRAGRVRRDGMEGAIEEVHEGLCELH</sequence>
<feature type="region of interest" description="Disordered" evidence="1">
    <location>
        <begin position="1"/>
        <end position="44"/>
    </location>
</feature>
<feature type="compositionally biased region" description="Pro residues" evidence="1">
    <location>
        <begin position="1"/>
        <end position="32"/>
    </location>
</feature>
<evidence type="ECO:0000313" key="3">
    <source>
        <dbReference type="Proteomes" id="UP001165060"/>
    </source>
</evidence>
<proteinExistence type="predicted"/>
<dbReference type="EMBL" id="BRYB01000014">
    <property type="protein sequence ID" value="GMI20529.1"/>
    <property type="molecule type" value="Genomic_DNA"/>
</dbReference>
<protein>
    <submittedName>
        <fullName evidence="2">Uncharacterized protein</fullName>
    </submittedName>
</protein>
<reference evidence="2 3" key="1">
    <citation type="journal article" date="2023" name="Commun. Biol.">
        <title>Genome analysis of Parmales, the sister group of diatoms, reveals the evolutionary specialization of diatoms from phago-mixotrophs to photoautotrophs.</title>
        <authorList>
            <person name="Ban H."/>
            <person name="Sato S."/>
            <person name="Yoshikawa S."/>
            <person name="Yamada K."/>
            <person name="Nakamura Y."/>
            <person name="Ichinomiya M."/>
            <person name="Sato N."/>
            <person name="Blanc-Mathieu R."/>
            <person name="Endo H."/>
            <person name="Kuwata A."/>
            <person name="Ogata H."/>
        </authorList>
    </citation>
    <scope>NUCLEOTIDE SEQUENCE [LARGE SCALE GENOMIC DNA]</scope>
</reference>